<comment type="caution">
    <text evidence="2">The sequence shown here is derived from an EMBL/GenBank/DDBJ whole genome shotgun (WGS) entry which is preliminary data.</text>
</comment>
<dbReference type="OrthoDB" id="10017101at2759"/>
<feature type="domain" description="Methyltransferase type 11" evidence="1">
    <location>
        <begin position="148"/>
        <end position="248"/>
    </location>
</feature>
<name>A0A7J7M851_9MAGN</name>
<dbReference type="PANTHER" id="PTHR43591">
    <property type="entry name" value="METHYLTRANSFERASE"/>
    <property type="match status" value="1"/>
</dbReference>
<dbReference type="CDD" id="cd02440">
    <property type="entry name" value="AdoMet_MTases"/>
    <property type="match status" value="1"/>
</dbReference>
<sequence>MPNSVGRETSEPMPGIGFLGWAVLGLNENVVKTGEDIFACVICYNPLTLVEDSFSMKKSAVKPNLECSTCKISYFSDEAYIDLTVSRAAKVHSKWMAISTEIFRNSLFPFIYERGYRNLFKYAGFPGLQKEAEMAMEYLKPVLGGNIVDASCGSGLFSRWFTKSGMFSLVVALDFSEHMLRQCYEFISQEKGISEEKLVLVRADISRLPFASNSVDALHAGAGIHCWPSHSAAFSEISRVLRPGGVFVATTFVLDGNSPDNPVARIILQGVAKFLRFQFPFSKLELEDLCRTCGMVGYTYVRNGAFIMFSATKPT</sequence>
<organism evidence="2 3">
    <name type="scientific">Kingdonia uniflora</name>
    <dbReference type="NCBI Taxonomy" id="39325"/>
    <lineage>
        <taxon>Eukaryota</taxon>
        <taxon>Viridiplantae</taxon>
        <taxon>Streptophyta</taxon>
        <taxon>Embryophyta</taxon>
        <taxon>Tracheophyta</taxon>
        <taxon>Spermatophyta</taxon>
        <taxon>Magnoliopsida</taxon>
        <taxon>Ranunculales</taxon>
        <taxon>Circaeasteraceae</taxon>
        <taxon>Kingdonia</taxon>
    </lineage>
</organism>
<evidence type="ECO:0000313" key="3">
    <source>
        <dbReference type="Proteomes" id="UP000541444"/>
    </source>
</evidence>
<accession>A0A7J7M851</accession>
<dbReference type="AlphaFoldDB" id="A0A7J7M851"/>
<dbReference type="PANTHER" id="PTHR43591:SF46">
    <property type="entry name" value="OS08G0411200 PROTEIN"/>
    <property type="match status" value="1"/>
</dbReference>
<evidence type="ECO:0000313" key="2">
    <source>
        <dbReference type="EMBL" id="KAF6150960.1"/>
    </source>
</evidence>
<dbReference type="Pfam" id="PF08241">
    <property type="entry name" value="Methyltransf_11"/>
    <property type="match status" value="1"/>
</dbReference>
<dbReference type="Proteomes" id="UP000541444">
    <property type="component" value="Unassembled WGS sequence"/>
</dbReference>
<dbReference type="InterPro" id="IPR013216">
    <property type="entry name" value="Methyltransf_11"/>
</dbReference>
<dbReference type="Gene3D" id="3.40.50.150">
    <property type="entry name" value="Vaccinia Virus protein VP39"/>
    <property type="match status" value="1"/>
</dbReference>
<dbReference type="EMBL" id="JACGCM010001723">
    <property type="protein sequence ID" value="KAF6150960.1"/>
    <property type="molecule type" value="Genomic_DNA"/>
</dbReference>
<protein>
    <recommendedName>
        <fullName evidence="1">Methyltransferase type 11 domain-containing protein</fullName>
    </recommendedName>
</protein>
<proteinExistence type="predicted"/>
<dbReference type="SUPFAM" id="SSF53335">
    <property type="entry name" value="S-adenosyl-L-methionine-dependent methyltransferases"/>
    <property type="match status" value="1"/>
</dbReference>
<dbReference type="InterPro" id="IPR029063">
    <property type="entry name" value="SAM-dependent_MTases_sf"/>
</dbReference>
<keyword evidence="3" id="KW-1185">Reference proteome</keyword>
<reference evidence="2 3" key="1">
    <citation type="journal article" date="2020" name="IScience">
        <title>Genome Sequencing of the Endangered Kingdonia uniflora (Circaeasteraceae, Ranunculales) Reveals Potential Mechanisms of Evolutionary Specialization.</title>
        <authorList>
            <person name="Sun Y."/>
            <person name="Deng T."/>
            <person name="Zhang A."/>
            <person name="Moore M.J."/>
            <person name="Landis J.B."/>
            <person name="Lin N."/>
            <person name="Zhang H."/>
            <person name="Zhang X."/>
            <person name="Huang J."/>
            <person name="Zhang X."/>
            <person name="Sun H."/>
            <person name="Wang H."/>
        </authorList>
    </citation>
    <scope>NUCLEOTIDE SEQUENCE [LARGE SCALE GENOMIC DNA]</scope>
    <source>
        <strain evidence="2">TB1705</strain>
        <tissue evidence="2">Leaf</tissue>
    </source>
</reference>
<evidence type="ECO:0000259" key="1">
    <source>
        <dbReference type="Pfam" id="PF08241"/>
    </source>
</evidence>
<dbReference type="GO" id="GO:0008757">
    <property type="term" value="F:S-adenosylmethionine-dependent methyltransferase activity"/>
    <property type="evidence" value="ECO:0007669"/>
    <property type="project" value="InterPro"/>
</dbReference>
<gene>
    <name evidence="2" type="ORF">GIB67_026881</name>
</gene>